<dbReference type="Proteomes" id="UP001054837">
    <property type="component" value="Unassembled WGS sequence"/>
</dbReference>
<dbReference type="AlphaFoldDB" id="A0AAV4UUH0"/>
<feature type="transmembrane region" description="Helical" evidence="1">
    <location>
        <begin position="12"/>
        <end position="40"/>
    </location>
</feature>
<keyword evidence="1" id="KW-1133">Transmembrane helix</keyword>
<keyword evidence="1" id="KW-0472">Membrane</keyword>
<dbReference type="EMBL" id="BPLQ01011939">
    <property type="protein sequence ID" value="GIY61393.1"/>
    <property type="molecule type" value="Genomic_DNA"/>
</dbReference>
<reference evidence="2 3" key="1">
    <citation type="submission" date="2021-06" db="EMBL/GenBank/DDBJ databases">
        <title>Caerostris darwini draft genome.</title>
        <authorList>
            <person name="Kono N."/>
            <person name="Arakawa K."/>
        </authorList>
    </citation>
    <scope>NUCLEOTIDE SEQUENCE [LARGE SCALE GENOMIC DNA]</scope>
</reference>
<keyword evidence="1" id="KW-0812">Transmembrane</keyword>
<gene>
    <name evidence="2" type="primary">CD109_3</name>
    <name evidence="2" type="ORF">CDAR_541671</name>
</gene>
<name>A0AAV4UUH0_9ARAC</name>
<evidence type="ECO:0000313" key="2">
    <source>
        <dbReference type="EMBL" id="GIY61393.1"/>
    </source>
</evidence>
<sequence>MRVLIDGLETFIFIVVWICGPNLPAFQIEWFGFVAIAIYAHLSKLFWYSPFVCYLVVNDETCRVISHCPDDTLKSRNKYVNHRSGDEANLRYAVLDKLEDKFDEIAMLLEFFSVVLLALSSSVSGQSSQDIYPQFPGEFRKYHLKHEPTYFVMASKMVRPGMVYRVTVSIFQTMFPITVRASIQRDGVELATALQEVKQNIPETLLLKVSIDIINNYKKCV</sequence>
<proteinExistence type="predicted"/>
<evidence type="ECO:0000256" key="1">
    <source>
        <dbReference type="SAM" id="Phobius"/>
    </source>
</evidence>
<keyword evidence="3" id="KW-1185">Reference proteome</keyword>
<protein>
    <submittedName>
        <fullName evidence="2">CD109 antigen</fullName>
    </submittedName>
</protein>
<organism evidence="2 3">
    <name type="scientific">Caerostris darwini</name>
    <dbReference type="NCBI Taxonomy" id="1538125"/>
    <lineage>
        <taxon>Eukaryota</taxon>
        <taxon>Metazoa</taxon>
        <taxon>Ecdysozoa</taxon>
        <taxon>Arthropoda</taxon>
        <taxon>Chelicerata</taxon>
        <taxon>Arachnida</taxon>
        <taxon>Araneae</taxon>
        <taxon>Araneomorphae</taxon>
        <taxon>Entelegynae</taxon>
        <taxon>Araneoidea</taxon>
        <taxon>Araneidae</taxon>
        <taxon>Caerostris</taxon>
    </lineage>
</organism>
<accession>A0AAV4UUH0</accession>
<comment type="caution">
    <text evidence="2">The sequence shown here is derived from an EMBL/GenBank/DDBJ whole genome shotgun (WGS) entry which is preliminary data.</text>
</comment>
<evidence type="ECO:0000313" key="3">
    <source>
        <dbReference type="Proteomes" id="UP001054837"/>
    </source>
</evidence>